<evidence type="ECO:0000256" key="2">
    <source>
        <dbReference type="ARBA" id="ARBA00005464"/>
    </source>
</evidence>
<evidence type="ECO:0000259" key="14">
    <source>
        <dbReference type="Pfam" id="PF05697"/>
    </source>
</evidence>
<dbReference type="Gene3D" id="3.10.50.40">
    <property type="match status" value="1"/>
</dbReference>
<evidence type="ECO:0000256" key="5">
    <source>
        <dbReference type="ARBA" id="ARBA00022618"/>
    </source>
</evidence>
<dbReference type="PANTHER" id="PTHR30560">
    <property type="entry name" value="TRIGGER FACTOR CHAPERONE AND PEPTIDYL-PROLYL CIS/TRANS ISOMERASE"/>
    <property type="match status" value="1"/>
</dbReference>
<comment type="domain">
    <text evidence="11">Consists of 3 domains; the N-terminus binds the ribosome, the middle domain has PPIase activity, while the C-terminus has intrinsic chaperone activity on its own.</text>
</comment>
<dbReference type="InterPro" id="IPR036611">
    <property type="entry name" value="Trigger_fac_ribosome-bd_sf"/>
</dbReference>
<evidence type="ECO:0000256" key="1">
    <source>
        <dbReference type="ARBA" id="ARBA00000971"/>
    </source>
</evidence>
<keyword evidence="17" id="KW-1185">Reference proteome</keyword>
<keyword evidence="5 11" id="KW-0132">Cell division</keyword>
<evidence type="ECO:0000313" key="17">
    <source>
        <dbReference type="Proteomes" id="UP001375370"/>
    </source>
</evidence>
<dbReference type="Pfam" id="PF05698">
    <property type="entry name" value="Trigger_C"/>
    <property type="match status" value="1"/>
</dbReference>
<dbReference type="PIRSF" id="PIRSF003095">
    <property type="entry name" value="Trigger_factor"/>
    <property type="match status" value="1"/>
</dbReference>
<dbReference type="PANTHER" id="PTHR30560:SF3">
    <property type="entry name" value="TRIGGER FACTOR-LIKE PROTEIN TIG, CHLOROPLASTIC"/>
    <property type="match status" value="1"/>
</dbReference>
<dbReference type="Gene3D" id="3.30.70.1050">
    <property type="entry name" value="Trigger factor ribosome-binding domain"/>
    <property type="match status" value="1"/>
</dbReference>
<gene>
    <name evidence="11 16" type="primary">tig</name>
    <name evidence="16" type="ORF">V8247_08315</name>
</gene>
<protein>
    <recommendedName>
        <fullName evidence="4 11">Trigger factor</fullName>
        <shortName evidence="11">TF</shortName>
        <ecNumber evidence="3 11">5.2.1.8</ecNumber>
    </recommendedName>
    <alternativeName>
        <fullName evidence="10 11">PPIase</fullName>
    </alternativeName>
</protein>
<keyword evidence="11" id="KW-0963">Cytoplasm</keyword>
<keyword evidence="7 11" id="KW-0143">Chaperone</keyword>
<comment type="similarity">
    <text evidence="2 11">Belongs to the FKBP-type PPIase family. Tig subfamily.</text>
</comment>
<comment type="subcellular location">
    <subcellularLocation>
        <location evidence="11">Cytoplasm</location>
    </subcellularLocation>
    <text evidence="11">About half TF is bound to the ribosome near the polypeptide exit tunnel while the other half is free in the cytoplasm.</text>
</comment>
<evidence type="ECO:0000259" key="15">
    <source>
        <dbReference type="Pfam" id="PF05698"/>
    </source>
</evidence>
<dbReference type="SUPFAM" id="SSF54534">
    <property type="entry name" value="FKBP-like"/>
    <property type="match status" value="1"/>
</dbReference>
<evidence type="ECO:0000256" key="12">
    <source>
        <dbReference type="SAM" id="MobiDB-lite"/>
    </source>
</evidence>
<dbReference type="EMBL" id="CP146612">
    <property type="protein sequence ID" value="WWX25248.1"/>
    <property type="molecule type" value="Genomic_DNA"/>
</dbReference>
<comment type="catalytic activity">
    <reaction evidence="1 11">
        <text>[protein]-peptidylproline (omega=180) = [protein]-peptidylproline (omega=0)</text>
        <dbReference type="Rhea" id="RHEA:16237"/>
        <dbReference type="Rhea" id="RHEA-COMP:10747"/>
        <dbReference type="Rhea" id="RHEA-COMP:10748"/>
        <dbReference type="ChEBI" id="CHEBI:83833"/>
        <dbReference type="ChEBI" id="CHEBI:83834"/>
        <dbReference type="EC" id="5.2.1.8"/>
    </reaction>
</comment>
<dbReference type="NCBIfam" id="TIGR00115">
    <property type="entry name" value="tig"/>
    <property type="match status" value="1"/>
</dbReference>
<evidence type="ECO:0000256" key="8">
    <source>
        <dbReference type="ARBA" id="ARBA00023235"/>
    </source>
</evidence>
<sequence length="471" mass="53052">MKVTETTIEGCQALLTIELDTADMQEAMENAYQRLVKKTEVPGFRKGKTPRPILERYIGKDRLIEESLDEVLPKACSAAIKEQDLKSFGTPGVEILQNDPVIFKAKVPLPPKVELGDYKSIRLSPEPVEVSVEIITNMIRQIRHEKATWEPVERPVKDGDLAVMDMESNIDGTPFVNQKGVQIGINLESGYPAPGFSEALIGLKAGDEKEFKLRYPDDFAKPELAGKEPEFKIKVHEVKEENMPPEDDEFAKSIDVAEIQTFAELKERMTDNYRKQLENSAEGKFESKLVDELVKVSTAEFPSNLVDMEYERLVNQQLDRWQQQVGSEEEYRELLARVNPEDLARQLRPQAEERVRRSLILGQLATAEAIEVTEEEINAEIEVMLSGIPEDQREAQRPGFEGPEARDEINQIILSRKTMARLKELAGQDAGETPEAGDVKKPVKAAAKKAPAKKTVKKTEKAVEEKEEATE</sequence>
<dbReference type="Pfam" id="PF05697">
    <property type="entry name" value="Trigger_N"/>
    <property type="match status" value="1"/>
</dbReference>
<organism evidence="16 17">
    <name type="scientific">Candidatus Dehalogenimonas loeffleri</name>
    <dbReference type="NCBI Taxonomy" id="3127115"/>
    <lineage>
        <taxon>Bacteria</taxon>
        <taxon>Bacillati</taxon>
        <taxon>Chloroflexota</taxon>
        <taxon>Dehalococcoidia</taxon>
        <taxon>Dehalococcoidales</taxon>
        <taxon>Dehalococcoidaceae</taxon>
        <taxon>Dehalogenimonas</taxon>
    </lineage>
</organism>
<feature type="compositionally biased region" description="Basic residues" evidence="12">
    <location>
        <begin position="442"/>
        <end position="456"/>
    </location>
</feature>
<feature type="domain" description="PPIase FKBP-type" evidence="13">
    <location>
        <begin position="154"/>
        <end position="231"/>
    </location>
</feature>
<feature type="domain" description="Trigger factor C-terminal" evidence="15">
    <location>
        <begin position="261"/>
        <end position="423"/>
    </location>
</feature>
<evidence type="ECO:0000256" key="3">
    <source>
        <dbReference type="ARBA" id="ARBA00013194"/>
    </source>
</evidence>
<keyword evidence="6 11" id="KW-0697">Rotamase</keyword>
<feature type="domain" description="Trigger factor ribosome-binding bacterial" evidence="14">
    <location>
        <begin position="1"/>
        <end position="141"/>
    </location>
</feature>
<dbReference type="Pfam" id="PF00254">
    <property type="entry name" value="FKBP_C"/>
    <property type="match status" value="1"/>
</dbReference>
<dbReference type="Proteomes" id="UP001375370">
    <property type="component" value="Chromosome"/>
</dbReference>
<dbReference type="InterPro" id="IPR046357">
    <property type="entry name" value="PPIase_dom_sf"/>
</dbReference>
<dbReference type="Gene3D" id="1.10.3120.10">
    <property type="entry name" value="Trigger factor, C-terminal domain"/>
    <property type="match status" value="1"/>
</dbReference>
<evidence type="ECO:0000259" key="13">
    <source>
        <dbReference type="Pfam" id="PF00254"/>
    </source>
</evidence>
<evidence type="ECO:0000256" key="11">
    <source>
        <dbReference type="HAMAP-Rule" id="MF_00303"/>
    </source>
</evidence>
<dbReference type="EC" id="5.2.1.8" evidence="3 11"/>
<evidence type="ECO:0000256" key="9">
    <source>
        <dbReference type="ARBA" id="ARBA00023306"/>
    </source>
</evidence>
<evidence type="ECO:0000313" key="16">
    <source>
        <dbReference type="EMBL" id="WWX25248.1"/>
    </source>
</evidence>
<keyword evidence="8 11" id="KW-0413">Isomerase</keyword>
<evidence type="ECO:0000256" key="4">
    <source>
        <dbReference type="ARBA" id="ARBA00016902"/>
    </source>
</evidence>
<proteinExistence type="inferred from homology"/>
<dbReference type="HAMAP" id="MF_00303">
    <property type="entry name" value="Trigger_factor_Tig"/>
    <property type="match status" value="1"/>
</dbReference>
<dbReference type="InterPro" id="IPR001179">
    <property type="entry name" value="PPIase_FKBP_dom"/>
</dbReference>
<dbReference type="InterPro" id="IPR027304">
    <property type="entry name" value="Trigger_fact/SurA_dom_sf"/>
</dbReference>
<evidence type="ECO:0000256" key="10">
    <source>
        <dbReference type="ARBA" id="ARBA00029986"/>
    </source>
</evidence>
<name>A0ABZ2J8Z5_9CHLR</name>
<dbReference type="SUPFAM" id="SSF109998">
    <property type="entry name" value="Triger factor/SurA peptide-binding domain-like"/>
    <property type="match status" value="1"/>
</dbReference>
<feature type="region of interest" description="Disordered" evidence="12">
    <location>
        <begin position="425"/>
        <end position="471"/>
    </location>
</feature>
<dbReference type="InterPro" id="IPR037041">
    <property type="entry name" value="Trigger_fac_C_sf"/>
</dbReference>
<accession>A0ABZ2J8Z5</accession>
<dbReference type="InterPro" id="IPR008881">
    <property type="entry name" value="Trigger_fac_ribosome-bd_bac"/>
</dbReference>
<dbReference type="GO" id="GO:0003755">
    <property type="term" value="F:peptidyl-prolyl cis-trans isomerase activity"/>
    <property type="evidence" value="ECO:0007669"/>
    <property type="project" value="UniProtKB-EC"/>
</dbReference>
<keyword evidence="9 11" id="KW-0131">Cell cycle</keyword>
<dbReference type="RefSeq" id="WP_338737388.1">
    <property type="nucleotide sequence ID" value="NZ_CP146612.1"/>
</dbReference>
<reference evidence="16 17" key="1">
    <citation type="submission" date="2024-03" db="EMBL/GenBank/DDBJ databases">
        <title>A Dehalogenimonas Isolated from Estuarine Sediments Dihaloeliminates Chlorinated Alkanes.</title>
        <authorList>
            <person name="Yang Y."/>
            <person name="Wang H."/>
        </authorList>
    </citation>
    <scope>NUCLEOTIDE SEQUENCE [LARGE SCALE GENOMIC DNA]</scope>
    <source>
        <strain evidence="16 17">W</strain>
    </source>
</reference>
<comment type="function">
    <text evidence="11">Involved in protein export. Acts as a chaperone by maintaining the newly synthesized protein in an open conformation. Functions as a peptidyl-prolyl cis-trans isomerase.</text>
</comment>
<dbReference type="InterPro" id="IPR008880">
    <property type="entry name" value="Trigger_fac_C"/>
</dbReference>
<evidence type="ECO:0000256" key="7">
    <source>
        <dbReference type="ARBA" id="ARBA00023186"/>
    </source>
</evidence>
<dbReference type="SUPFAM" id="SSF102735">
    <property type="entry name" value="Trigger factor ribosome-binding domain"/>
    <property type="match status" value="1"/>
</dbReference>
<evidence type="ECO:0000256" key="6">
    <source>
        <dbReference type="ARBA" id="ARBA00023110"/>
    </source>
</evidence>
<dbReference type="InterPro" id="IPR005215">
    <property type="entry name" value="Trig_fac"/>
</dbReference>